<dbReference type="EMBL" id="FOQT01000001">
    <property type="protein sequence ID" value="SFH86052.1"/>
    <property type="molecule type" value="Genomic_DNA"/>
</dbReference>
<feature type="transmembrane region" description="Helical" evidence="1">
    <location>
        <begin position="40"/>
        <end position="59"/>
    </location>
</feature>
<feature type="transmembrane region" description="Helical" evidence="1">
    <location>
        <begin position="9"/>
        <end position="28"/>
    </location>
</feature>
<reference evidence="2 3" key="1">
    <citation type="submission" date="2016-10" db="EMBL/GenBank/DDBJ databases">
        <authorList>
            <person name="de Groot N.N."/>
        </authorList>
    </citation>
    <scope>NUCLEOTIDE SEQUENCE [LARGE SCALE GENOMIC DNA]</scope>
    <source>
        <strain evidence="2 3">DSM 26000</strain>
    </source>
</reference>
<keyword evidence="1" id="KW-0472">Membrane</keyword>
<organism evidence="2 3">
    <name type="scientific">Halpernia frigidisoli</name>
    <dbReference type="NCBI Taxonomy" id="1125876"/>
    <lineage>
        <taxon>Bacteria</taxon>
        <taxon>Pseudomonadati</taxon>
        <taxon>Bacteroidota</taxon>
        <taxon>Flavobacteriia</taxon>
        <taxon>Flavobacteriales</taxon>
        <taxon>Weeksellaceae</taxon>
        <taxon>Chryseobacterium group</taxon>
        <taxon>Halpernia</taxon>
    </lineage>
</organism>
<proteinExistence type="predicted"/>
<dbReference type="AlphaFoldDB" id="A0A1I3DGZ9"/>
<evidence type="ECO:0000313" key="2">
    <source>
        <dbReference type="EMBL" id="SFH86052.1"/>
    </source>
</evidence>
<protein>
    <submittedName>
        <fullName evidence="2">Uncharacterized protein</fullName>
    </submittedName>
</protein>
<gene>
    <name evidence="2" type="ORF">SAMN05443292_0460</name>
</gene>
<dbReference type="STRING" id="1125876.SAMN05443292_0460"/>
<name>A0A1I3DGZ9_9FLAO</name>
<keyword evidence="3" id="KW-1185">Reference proteome</keyword>
<dbReference type="Proteomes" id="UP000198931">
    <property type="component" value="Unassembled WGS sequence"/>
</dbReference>
<keyword evidence="1" id="KW-1133">Transmembrane helix</keyword>
<dbReference type="OrthoDB" id="1274170at2"/>
<sequence length="64" mass="7517">MKIRHQQKLVILSITLLILFNVPFLLLFNSSEKFVSLPLIYAYIFFVWGASCVSSFIIFKKFNE</sequence>
<evidence type="ECO:0000256" key="1">
    <source>
        <dbReference type="SAM" id="Phobius"/>
    </source>
</evidence>
<keyword evidence="1" id="KW-0812">Transmembrane</keyword>
<accession>A0A1I3DGZ9</accession>
<evidence type="ECO:0000313" key="3">
    <source>
        <dbReference type="Proteomes" id="UP000198931"/>
    </source>
</evidence>